<feature type="transmembrane region" description="Helical" evidence="1">
    <location>
        <begin position="249"/>
        <end position="271"/>
    </location>
</feature>
<keyword evidence="1" id="KW-0472">Membrane</keyword>
<feature type="transmembrane region" description="Helical" evidence="1">
    <location>
        <begin position="283"/>
        <end position="302"/>
    </location>
</feature>
<feature type="transmembrane region" description="Helical" evidence="1">
    <location>
        <begin position="102"/>
        <end position="125"/>
    </location>
</feature>
<keyword evidence="1" id="KW-0812">Transmembrane</keyword>
<feature type="transmembrane region" description="Helical" evidence="1">
    <location>
        <begin position="163"/>
        <end position="181"/>
    </location>
</feature>
<gene>
    <name evidence="2" type="ORF">FSB_LOCUS29325</name>
</gene>
<evidence type="ECO:0000256" key="1">
    <source>
        <dbReference type="SAM" id="Phobius"/>
    </source>
</evidence>
<evidence type="ECO:0000313" key="2">
    <source>
        <dbReference type="EMBL" id="SPD01443.1"/>
    </source>
</evidence>
<reference evidence="2" key="1">
    <citation type="submission" date="2018-02" db="EMBL/GenBank/DDBJ databases">
        <authorList>
            <person name="Cohen D.B."/>
            <person name="Kent A.D."/>
        </authorList>
    </citation>
    <scope>NUCLEOTIDE SEQUENCE</scope>
</reference>
<accession>A0A2N9GPN9</accession>
<dbReference type="AlphaFoldDB" id="A0A2N9GPN9"/>
<organism evidence="2">
    <name type="scientific">Fagus sylvatica</name>
    <name type="common">Beechnut</name>
    <dbReference type="NCBI Taxonomy" id="28930"/>
    <lineage>
        <taxon>Eukaryota</taxon>
        <taxon>Viridiplantae</taxon>
        <taxon>Streptophyta</taxon>
        <taxon>Embryophyta</taxon>
        <taxon>Tracheophyta</taxon>
        <taxon>Spermatophyta</taxon>
        <taxon>Magnoliopsida</taxon>
        <taxon>eudicotyledons</taxon>
        <taxon>Gunneridae</taxon>
        <taxon>Pentapetalae</taxon>
        <taxon>rosids</taxon>
        <taxon>fabids</taxon>
        <taxon>Fagales</taxon>
        <taxon>Fagaceae</taxon>
        <taxon>Fagus</taxon>
    </lineage>
</organism>
<sequence length="327" mass="37760">MDSNHVMLNVKLIENNHDIQHQKLGVFDILKEALVIIFKNFNFIIFIFLVCIPLFCFLVYYERTLVETLDILRQTNDYYDHYWPSPIDLIVFRMTKHVYYKLLQLGFLYLVPLHLLELCTVIVTVDMASKIYAKEETPMTLIKGMIKEAIYGARLRGTFITSYYVLFLSTCILLGLISFVTHAVNMSSSITDLYFPVCYGIFILPLLIKYLEWSAMWNMSIVISLLEGIYGGEAFALSAYFSKGSEWRGLILMLIFSVWGLGLRLPCVFFGCYEGGIGIVVRHSLFCLGNVLKWVVCVVYFYDCKKRTLEMKVDEQVGREINEAVDA</sequence>
<dbReference type="PANTHER" id="PTHR36714:SF7">
    <property type="entry name" value="TRANSMEMBRANE PROTEIN"/>
    <property type="match status" value="1"/>
</dbReference>
<proteinExistence type="predicted"/>
<dbReference type="PANTHER" id="PTHR36714">
    <property type="entry name" value="T23E23.1"/>
    <property type="match status" value="1"/>
</dbReference>
<feature type="transmembrane region" description="Helical" evidence="1">
    <location>
        <begin position="193"/>
        <end position="211"/>
    </location>
</feature>
<keyword evidence="1" id="KW-1133">Transmembrane helix</keyword>
<feature type="transmembrane region" description="Helical" evidence="1">
    <location>
        <begin position="217"/>
        <end position="237"/>
    </location>
</feature>
<dbReference type="EMBL" id="OIVN01002201">
    <property type="protein sequence ID" value="SPD01443.1"/>
    <property type="molecule type" value="Genomic_DNA"/>
</dbReference>
<protein>
    <submittedName>
        <fullName evidence="2">Uncharacterized protein</fullName>
    </submittedName>
</protein>
<name>A0A2N9GPN9_FAGSY</name>
<feature type="transmembrane region" description="Helical" evidence="1">
    <location>
        <begin position="41"/>
        <end position="61"/>
    </location>
</feature>